<reference evidence="1 2" key="1">
    <citation type="submission" date="2015-03" db="EMBL/GenBank/DDBJ databases">
        <authorList>
            <consortium name="Pathogen Informatics"/>
        </authorList>
    </citation>
    <scope>NUCLEOTIDE SEQUENCE [LARGE SCALE GENOMIC DNA]</scope>
    <source>
        <strain evidence="1 2">D00501624</strain>
    </source>
</reference>
<evidence type="ECO:0000313" key="1">
    <source>
        <dbReference type="EMBL" id="CNV01303.1"/>
    </source>
</evidence>
<proteinExistence type="predicted"/>
<evidence type="ECO:0000313" key="2">
    <source>
        <dbReference type="Proteomes" id="UP000039217"/>
    </source>
</evidence>
<protein>
    <submittedName>
        <fullName evidence="1">Uncharacterized protein</fullName>
    </submittedName>
</protein>
<dbReference type="EMBL" id="CQQC01000425">
    <property type="protein sequence ID" value="CNV01303.1"/>
    <property type="molecule type" value="Genomic_DNA"/>
</dbReference>
<accession>A0A655E3K3</accession>
<organism evidence="1 2">
    <name type="scientific">Mycobacterium tuberculosis</name>
    <dbReference type="NCBI Taxonomy" id="1773"/>
    <lineage>
        <taxon>Bacteria</taxon>
        <taxon>Bacillati</taxon>
        <taxon>Actinomycetota</taxon>
        <taxon>Actinomycetes</taxon>
        <taxon>Mycobacteriales</taxon>
        <taxon>Mycobacteriaceae</taxon>
        <taxon>Mycobacterium</taxon>
        <taxon>Mycobacterium tuberculosis complex</taxon>
    </lineage>
</organism>
<gene>
    <name evidence="1" type="ORF">ERS007661_01505</name>
</gene>
<sequence>MPTIASPSPRDTLASTSGSSKNVVALTIAAARCSGAPDLKIPEPTKTPSAPSCIIIAASAGVAIPPAVNSVTGNLPARATSATSS</sequence>
<name>A0A655E3K3_MYCTX</name>
<dbReference type="Proteomes" id="UP000039217">
    <property type="component" value="Unassembled WGS sequence"/>
</dbReference>
<dbReference type="AlphaFoldDB" id="A0A655E3K3"/>